<dbReference type="SUPFAM" id="SSF49777">
    <property type="entry name" value="PEBP-like"/>
    <property type="match status" value="1"/>
</dbReference>
<dbReference type="Gene3D" id="3.90.280.10">
    <property type="entry name" value="PEBP-like"/>
    <property type="match status" value="1"/>
</dbReference>
<gene>
    <name evidence="2" type="ORF">V5O48_009912</name>
</gene>
<dbReference type="InterPro" id="IPR001858">
    <property type="entry name" value="Phosphatidylethanolamine-bd_CS"/>
</dbReference>
<evidence type="ECO:0008006" key="4">
    <source>
        <dbReference type="Google" id="ProtNLM"/>
    </source>
</evidence>
<dbReference type="Pfam" id="PF01161">
    <property type="entry name" value="PBP"/>
    <property type="match status" value="1"/>
</dbReference>
<dbReference type="PANTHER" id="PTHR11362:SF148">
    <property type="entry name" value="CARBOXYPEPTIDASE Y INHIBITOR"/>
    <property type="match status" value="1"/>
</dbReference>
<dbReference type="PANTHER" id="PTHR11362">
    <property type="entry name" value="PHOSPHATIDYLETHANOLAMINE-BINDING PROTEIN"/>
    <property type="match status" value="1"/>
</dbReference>
<proteinExistence type="inferred from homology"/>
<dbReference type="CDD" id="cd00866">
    <property type="entry name" value="PEBP_euk"/>
    <property type="match status" value="1"/>
</dbReference>
<dbReference type="InterPro" id="IPR036610">
    <property type="entry name" value="PEBP-like_sf"/>
</dbReference>
<evidence type="ECO:0000313" key="2">
    <source>
        <dbReference type="EMBL" id="KAL0572054.1"/>
    </source>
</evidence>
<sequence length="206" mass="22759">MADPLSAVVTALKREQVIPDVIPEDFNPSVLFSVIYPSGKEALLSSELTREDTLDEPEINFTPMVVSDEAAGDSTTDGGETTYTLVMTDPDAPSRAEPKYRQFRHWVITGLKSPAESARETENLVALKAKPSTTPYRPPGPPPGSGFHRYTFLLFQEPRGGYSIPQDAKEYGAALEERRSWNAVEFGKRYGLKLVGANYFLVRSAE</sequence>
<keyword evidence="3" id="KW-1185">Reference proteome</keyword>
<dbReference type="PROSITE" id="PS01220">
    <property type="entry name" value="PBP"/>
    <property type="match status" value="1"/>
</dbReference>
<dbReference type="InterPro" id="IPR008914">
    <property type="entry name" value="PEBP"/>
</dbReference>
<name>A0ABR3FA04_9AGAR</name>
<reference evidence="2 3" key="1">
    <citation type="submission" date="2024-02" db="EMBL/GenBank/DDBJ databases">
        <title>A draft genome for the cacao thread blight pathogen Marasmius crinis-equi.</title>
        <authorList>
            <person name="Cohen S.P."/>
            <person name="Baruah I.K."/>
            <person name="Amoako-Attah I."/>
            <person name="Bukari Y."/>
            <person name="Meinhardt L.W."/>
            <person name="Bailey B.A."/>
        </authorList>
    </citation>
    <scope>NUCLEOTIDE SEQUENCE [LARGE SCALE GENOMIC DNA]</scope>
    <source>
        <strain evidence="2 3">GH-76</strain>
    </source>
</reference>
<accession>A0ABR3FA04</accession>
<organism evidence="2 3">
    <name type="scientific">Marasmius crinis-equi</name>
    <dbReference type="NCBI Taxonomy" id="585013"/>
    <lineage>
        <taxon>Eukaryota</taxon>
        <taxon>Fungi</taxon>
        <taxon>Dikarya</taxon>
        <taxon>Basidiomycota</taxon>
        <taxon>Agaricomycotina</taxon>
        <taxon>Agaricomycetes</taxon>
        <taxon>Agaricomycetidae</taxon>
        <taxon>Agaricales</taxon>
        <taxon>Marasmiineae</taxon>
        <taxon>Marasmiaceae</taxon>
        <taxon>Marasmius</taxon>
    </lineage>
</organism>
<comment type="similarity">
    <text evidence="1">Belongs to the phosphatidylethanolamine-binding protein family.</text>
</comment>
<dbReference type="Proteomes" id="UP001465976">
    <property type="component" value="Unassembled WGS sequence"/>
</dbReference>
<dbReference type="InterPro" id="IPR035810">
    <property type="entry name" value="PEBP_euk"/>
</dbReference>
<protein>
    <recommendedName>
        <fullName evidence="4">PEBP-like protein</fullName>
    </recommendedName>
</protein>
<dbReference type="EMBL" id="JBAHYK010000678">
    <property type="protein sequence ID" value="KAL0572054.1"/>
    <property type="molecule type" value="Genomic_DNA"/>
</dbReference>
<comment type="caution">
    <text evidence="2">The sequence shown here is derived from an EMBL/GenBank/DDBJ whole genome shotgun (WGS) entry which is preliminary data.</text>
</comment>
<evidence type="ECO:0000313" key="3">
    <source>
        <dbReference type="Proteomes" id="UP001465976"/>
    </source>
</evidence>
<evidence type="ECO:0000256" key="1">
    <source>
        <dbReference type="ARBA" id="ARBA00007091"/>
    </source>
</evidence>